<dbReference type="InterPro" id="IPR040999">
    <property type="entry name" value="Mak_N_cap"/>
</dbReference>
<proteinExistence type="inferred from homology"/>
<dbReference type="SUPFAM" id="SSF56112">
    <property type="entry name" value="Protein kinase-like (PK-like)"/>
    <property type="match status" value="1"/>
</dbReference>
<comment type="similarity">
    <text evidence="2">Belongs to the aminoglycoside phosphotransferase family.</text>
</comment>
<dbReference type="GO" id="GO:0005978">
    <property type="term" value="P:glycogen biosynthetic process"/>
    <property type="evidence" value="ECO:0007669"/>
    <property type="project" value="UniProtKB-UniPathway"/>
</dbReference>
<name>A0A022KXU6_9MICO</name>
<dbReference type="EMBL" id="AORC01000009">
    <property type="protein sequence ID" value="EYT49473.1"/>
    <property type="molecule type" value="Genomic_DNA"/>
</dbReference>
<evidence type="ECO:0000313" key="17">
    <source>
        <dbReference type="EMBL" id="EYT49473.1"/>
    </source>
</evidence>
<dbReference type="STRING" id="1249481.D641_0108650"/>
<evidence type="ECO:0000256" key="10">
    <source>
        <dbReference type="ARBA" id="ARBA00022840"/>
    </source>
</evidence>
<protein>
    <recommendedName>
        <fullName evidence="5">Maltokinase</fullName>
        <ecNumber evidence="4">2.7.1.175</ecNumber>
    </recommendedName>
    <alternativeName>
        <fullName evidence="13">Maltose-1-phosphate synthase</fullName>
    </alternativeName>
</protein>
<evidence type="ECO:0000256" key="5">
    <source>
        <dbReference type="ARBA" id="ARBA00013882"/>
    </source>
</evidence>
<comment type="catalytic activity">
    <reaction evidence="14">
        <text>D-maltose + ATP = alpha-maltose 1-phosphate + ADP + H(+)</text>
        <dbReference type="Rhea" id="RHEA:31915"/>
        <dbReference type="ChEBI" id="CHEBI:15378"/>
        <dbReference type="ChEBI" id="CHEBI:17306"/>
        <dbReference type="ChEBI" id="CHEBI:30616"/>
        <dbReference type="ChEBI" id="CHEBI:63576"/>
        <dbReference type="ChEBI" id="CHEBI:456216"/>
        <dbReference type="EC" id="2.7.1.175"/>
    </reaction>
</comment>
<evidence type="ECO:0000256" key="13">
    <source>
        <dbReference type="ARBA" id="ARBA00031251"/>
    </source>
</evidence>
<keyword evidence="12" id="KW-0119">Carbohydrate metabolism</keyword>
<evidence type="ECO:0000256" key="2">
    <source>
        <dbReference type="ARBA" id="ARBA00006219"/>
    </source>
</evidence>
<reference evidence="17 18" key="1">
    <citation type="journal article" date="2013" name="Genome Announc.">
        <title>Draft genome sequence of an Actinobacterium, Brachybacterium muris strain UCD-AY4.</title>
        <authorList>
            <person name="Lo J.R."/>
            <person name="Lang J.M."/>
            <person name="Darling A.E."/>
            <person name="Eisen J.A."/>
            <person name="Coil D.A."/>
        </authorList>
    </citation>
    <scope>NUCLEOTIDE SEQUENCE [LARGE SCALE GENOMIC DNA]</scope>
    <source>
        <strain evidence="17 18">UCD-AY4</strain>
    </source>
</reference>
<dbReference type="Pfam" id="PF01636">
    <property type="entry name" value="APH"/>
    <property type="match status" value="1"/>
</dbReference>
<dbReference type="OrthoDB" id="3787729at2"/>
<evidence type="ECO:0000256" key="11">
    <source>
        <dbReference type="ARBA" id="ARBA00023056"/>
    </source>
</evidence>
<accession>A0A022KXU6</accession>
<keyword evidence="6" id="KW-0321">Glycogen metabolism</keyword>
<dbReference type="HOGENOM" id="CLU_029675_0_0_11"/>
<keyword evidence="18" id="KW-1185">Reference proteome</keyword>
<comment type="subunit">
    <text evidence="3">Monomer.</text>
</comment>
<dbReference type="InterPro" id="IPR002575">
    <property type="entry name" value="Aminoglycoside_PTrfase"/>
</dbReference>
<keyword evidence="11" id="KW-0320">Glycogen biosynthesis</keyword>
<sequence length="500" mass="52633">MEEHGSPASDHDLDLTALPPLGEVLDGLTGHVAAWMHTQRWYAHKGTGVPRVQLRGWAPLRIASDHLVVATVMGAAIGTGDPGNESAGISADAEALYQVPLVLRRPDGVEAPEEGAEIGVLAVPGGPLRVDDATKDLDGRAALVALIAAGAGAAGPDLRLSATALHPSGAEGTSPLPVGPGARSRLLSGEQSNTSMIFEADDARPVIVKLFRVLQDGQNPDVVLQAALTAAGSTRVPPVVGEAHLALGELRAHALFAQEFLPDVEDAWRTALREAVDGEDFSAATRRLGATLAEVHRDLAAALGTVRTDQELATAMVDQMRERLDEVSSQVPAVQQHRSTLEALQRRALEAAWPAMQRIHGDLHLGQVLAAPGRGWVLLDFEGEPLRPLAQRSRPDSPLRDVAGMLRSLDYAAGAVALEHGRDVTDWSGRAREAFLAGYTQGAGIPAEDPSLRVLLAAFEADKAVYEALYEARNRPDWLPIPMGALERISAAAAGAGSAG</sequence>
<dbReference type="UniPathway" id="UPA00164"/>
<keyword evidence="10" id="KW-0067">ATP-binding</keyword>
<keyword evidence="7" id="KW-0808">Transferase</keyword>
<keyword evidence="9" id="KW-0418">Kinase</keyword>
<evidence type="ECO:0000256" key="6">
    <source>
        <dbReference type="ARBA" id="ARBA00022600"/>
    </source>
</evidence>
<dbReference type="Proteomes" id="UP000019754">
    <property type="component" value="Unassembled WGS sequence"/>
</dbReference>
<evidence type="ECO:0000256" key="3">
    <source>
        <dbReference type="ARBA" id="ARBA00011245"/>
    </source>
</evidence>
<dbReference type="EC" id="2.7.1.175" evidence="4"/>
<dbReference type="GO" id="GO:0005524">
    <property type="term" value="F:ATP binding"/>
    <property type="evidence" value="ECO:0007669"/>
    <property type="project" value="UniProtKB-KW"/>
</dbReference>
<evidence type="ECO:0000256" key="4">
    <source>
        <dbReference type="ARBA" id="ARBA00011962"/>
    </source>
</evidence>
<organism evidence="17 18">
    <name type="scientific">Brachybacterium muris UCD-AY4</name>
    <dbReference type="NCBI Taxonomy" id="1249481"/>
    <lineage>
        <taxon>Bacteria</taxon>
        <taxon>Bacillati</taxon>
        <taxon>Actinomycetota</taxon>
        <taxon>Actinomycetes</taxon>
        <taxon>Micrococcales</taxon>
        <taxon>Dermabacteraceae</taxon>
        <taxon>Brachybacterium</taxon>
    </lineage>
</organism>
<comment type="caution">
    <text evidence="17">The sequence shown here is derived from an EMBL/GenBank/DDBJ whole genome shotgun (WGS) entry which is preliminary data.</text>
</comment>
<comment type="pathway">
    <text evidence="1">Glycan biosynthesis; glycogen biosynthesis.</text>
</comment>
<feature type="domain" description="Maltokinase N-terminal cap" evidence="16">
    <location>
        <begin position="35"/>
        <end position="136"/>
    </location>
</feature>
<dbReference type="GO" id="GO:0016301">
    <property type="term" value="F:kinase activity"/>
    <property type="evidence" value="ECO:0007669"/>
    <property type="project" value="UniProtKB-KW"/>
</dbReference>
<evidence type="ECO:0000256" key="7">
    <source>
        <dbReference type="ARBA" id="ARBA00022679"/>
    </source>
</evidence>
<evidence type="ECO:0000313" key="18">
    <source>
        <dbReference type="Proteomes" id="UP000019754"/>
    </source>
</evidence>
<dbReference type="Gene3D" id="3.90.1200.10">
    <property type="match status" value="1"/>
</dbReference>
<evidence type="ECO:0000256" key="12">
    <source>
        <dbReference type="ARBA" id="ARBA00023277"/>
    </source>
</evidence>
<feature type="domain" description="Aminoglycoside phosphotransferase" evidence="15">
    <location>
        <begin position="186"/>
        <end position="429"/>
    </location>
</feature>
<evidence type="ECO:0000259" key="16">
    <source>
        <dbReference type="Pfam" id="PF18085"/>
    </source>
</evidence>
<dbReference type="AlphaFoldDB" id="A0A022KXU6"/>
<evidence type="ECO:0000256" key="9">
    <source>
        <dbReference type="ARBA" id="ARBA00022777"/>
    </source>
</evidence>
<keyword evidence="8" id="KW-0547">Nucleotide-binding</keyword>
<evidence type="ECO:0000256" key="8">
    <source>
        <dbReference type="ARBA" id="ARBA00022741"/>
    </source>
</evidence>
<gene>
    <name evidence="17" type="ORF">D641_0108650</name>
</gene>
<evidence type="ECO:0000256" key="1">
    <source>
        <dbReference type="ARBA" id="ARBA00004964"/>
    </source>
</evidence>
<evidence type="ECO:0000256" key="14">
    <source>
        <dbReference type="ARBA" id="ARBA00049067"/>
    </source>
</evidence>
<evidence type="ECO:0000259" key="15">
    <source>
        <dbReference type="Pfam" id="PF01636"/>
    </source>
</evidence>
<dbReference type="InterPro" id="IPR011009">
    <property type="entry name" value="Kinase-like_dom_sf"/>
</dbReference>
<dbReference type="Pfam" id="PF18085">
    <property type="entry name" value="Mak_N_cap"/>
    <property type="match status" value="1"/>
</dbReference>